<reference evidence="1" key="1">
    <citation type="submission" date="2019-02" db="EMBL/GenBank/DDBJ databases">
        <authorList>
            <person name="Gruber-Vodicka R. H."/>
            <person name="Seah K. B. B."/>
        </authorList>
    </citation>
    <scope>NUCLEOTIDE SEQUENCE</scope>
    <source>
        <strain evidence="1">BECK_DK161</strain>
    </source>
</reference>
<protein>
    <submittedName>
        <fullName evidence="1">Uncharacterized protein</fullName>
    </submittedName>
</protein>
<proteinExistence type="predicted"/>
<dbReference type="AlphaFoldDB" id="A0A450S2L6"/>
<evidence type="ECO:0000313" key="1">
    <source>
        <dbReference type="EMBL" id="VFJ45888.1"/>
    </source>
</evidence>
<gene>
    <name evidence="1" type="ORF">BECKDK2373C_GA0170839_10138</name>
</gene>
<name>A0A450S2L6_9GAMM</name>
<organism evidence="1">
    <name type="scientific">Candidatus Kentrum sp. DK</name>
    <dbReference type="NCBI Taxonomy" id="2126562"/>
    <lineage>
        <taxon>Bacteria</taxon>
        <taxon>Pseudomonadati</taxon>
        <taxon>Pseudomonadota</taxon>
        <taxon>Gammaproteobacteria</taxon>
        <taxon>Candidatus Kentrum</taxon>
    </lineage>
</organism>
<sequence>MSVNGKDQFPISVILHSLNSRFAARMRIPPRFFPRFSKPMPAPRRISQLLPWFYRRDCSFPRFLPPTPPAIRQFPVNSQSISRMAFAQSTYPACPRWRDNVSRGDNVSGQPNNNPLIINAYHLSMGGRGSRRTLFYQYFRLGGSLALPVRLLCCPIANRVFGQFCIRDRARIGVCQVSCPVTSNPNYQIHVPWLGSPWEGCPCCRLVPRSILFCEFQSSLGASRQGVARRE</sequence>
<dbReference type="EMBL" id="CAADEY010000013">
    <property type="protein sequence ID" value="VFJ45888.1"/>
    <property type="molecule type" value="Genomic_DNA"/>
</dbReference>
<accession>A0A450S2L6</accession>